<comment type="caution">
    <text evidence="2">The sequence shown here is derived from an EMBL/GenBank/DDBJ whole genome shotgun (WGS) entry which is preliminary data.</text>
</comment>
<protein>
    <recommendedName>
        <fullName evidence="4">DKNYY family protein</fullName>
    </recommendedName>
</protein>
<feature type="signal peptide" evidence="1">
    <location>
        <begin position="1"/>
        <end position="20"/>
    </location>
</feature>
<dbReference type="AlphaFoldDB" id="A0A841EZV9"/>
<dbReference type="RefSeq" id="WP_184136498.1">
    <property type="nucleotide sequence ID" value="NZ_JACHKT010000034.1"/>
</dbReference>
<evidence type="ECO:0008006" key="4">
    <source>
        <dbReference type="Google" id="ProtNLM"/>
    </source>
</evidence>
<accession>A0A841EZV9</accession>
<keyword evidence="3" id="KW-1185">Reference proteome</keyword>
<evidence type="ECO:0000313" key="3">
    <source>
        <dbReference type="Proteomes" id="UP000524404"/>
    </source>
</evidence>
<organism evidence="2 3">
    <name type="scientific">Arcicella rosea</name>
    <dbReference type="NCBI Taxonomy" id="502909"/>
    <lineage>
        <taxon>Bacteria</taxon>
        <taxon>Pseudomonadati</taxon>
        <taxon>Bacteroidota</taxon>
        <taxon>Cytophagia</taxon>
        <taxon>Cytophagales</taxon>
        <taxon>Flectobacillaceae</taxon>
        <taxon>Arcicella</taxon>
    </lineage>
</organism>
<evidence type="ECO:0000313" key="2">
    <source>
        <dbReference type="EMBL" id="MBB6005041.1"/>
    </source>
</evidence>
<dbReference type="Proteomes" id="UP000524404">
    <property type="component" value="Unassembled WGS sequence"/>
</dbReference>
<feature type="chain" id="PRO_5032565576" description="DKNYY family protein" evidence="1">
    <location>
        <begin position="21"/>
        <end position="206"/>
    </location>
</feature>
<reference evidence="2 3" key="1">
    <citation type="submission" date="2020-08" db="EMBL/GenBank/DDBJ databases">
        <title>Functional genomics of gut bacteria from endangered species of beetles.</title>
        <authorList>
            <person name="Carlos-Shanley C."/>
        </authorList>
    </citation>
    <scope>NUCLEOTIDE SEQUENCE [LARGE SCALE GENOMIC DNA]</scope>
    <source>
        <strain evidence="2 3">S00070</strain>
    </source>
</reference>
<sequence length="206" mass="24259">MKKAFLLFTLLFLSYLTSLAQRKEDSLYVFIGKKIKVNKFKPKLEKGVLLMDGAYKAKYRIIQNVYGDYKGNTIKFEAYDHYGVPAFSKYKNVMLFVSKSNGKLYHEKYQYLDVYKTKKGKWASPYKFYLYQYNSNIKPELIDFAEDVTYDTTIVGARENYLQTVYPSPYYKIVGNKAVAVYGNYLEELFELKKIQVLKARGYFKN</sequence>
<evidence type="ECO:0000256" key="1">
    <source>
        <dbReference type="SAM" id="SignalP"/>
    </source>
</evidence>
<proteinExistence type="predicted"/>
<gene>
    <name evidence="2" type="ORF">HNP25_003712</name>
</gene>
<name>A0A841EZV9_9BACT</name>
<keyword evidence="1" id="KW-0732">Signal</keyword>
<dbReference type="EMBL" id="JACHKT010000034">
    <property type="protein sequence ID" value="MBB6005041.1"/>
    <property type="molecule type" value="Genomic_DNA"/>
</dbReference>